<reference evidence="1" key="1">
    <citation type="journal article" date="2014" name="Front. Microbiol.">
        <title>High frequency of phylogenetically diverse reductive dehalogenase-homologous genes in deep subseafloor sedimentary metagenomes.</title>
        <authorList>
            <person name="Kawai M."/>
            <person name="Futagami T."/>
            <person name="Toyoda A."/>
            <person name="Takaki Y."/>
            <person name="Nishi S."/>
            <person name="Hori S."/>
            <person name="Arai W."/>
            <person name="Tsubouchi T."/>
            <person name="Morono Y."/>
            <person name="Uchiyama I."/>
            <person name="Ito T."/>
            <person name="Fujiyama A."/>
            <person name="Inagaki F."/>
            <person name="Takami H."/>
        </authorList>
    </citation>
    <scope>NUCLEOTIDE SEQUENCE</scope>
    <source>
        <strain evidence="1">Expedition CK06-06</strain>
    </source>
</reference>
<name>X1Q3T1_9ZZZZ</name>
<comment type="caution">
    <text evidence="1">The sequence shown here is derived from an EMBL/GenBank/DDBJ whole genome shotgun (WGS) entry which is preliminary data.</text>
</comment>
<dbReference type="AlphaFoldDB" id="X1Q3T1"/>
<dbReference type="EMBL" id="BARV01024296">
    <property type="protein sequence ID" value="GAI45740.1"/>
    <property type="molecule type" value="Genomic_DNA"/>
</dbReference>
<feature type="non-terminal residue" evidence="1">
    <location>
        <position position="1"/>
    </location>
</feature>
<evidence type="ECO:0000313" key="1">
    <source>
        <dbReference type="EMBL" id="GAI45740.1"/>
    </source>
</evidence>
<protein>
    <submittedName>
        <fullName evidence="1">Uncharacterized protein</fullName>
    </submittedName>
</protein>
<proteinExistence type="predicted"/>
<accession>X1Q3T1</accession>
<gene>
    <name evidence="1" type="ORF">S06H3_39680</name>
</gene>
<sequence length="31" mass="3484">PAAFYAEQVVGAKQETGITWAEQLWGRELSF</sequence>
<organism evidence="1">
    <name type="scientific">marine sediment metagenome</name>
    <dbReference type="NCBI Taxonomy" id="412755"/>
    <lineage>
        <taxon>unclassified sequences</taxon>
        <taxon>metagenomes</taxon>
        <taxon>ecological metagenomes</taxon>
    </lineage>
</organism>